<name>A0AAQ1GLS1_9BURK</name>
<dbReference type="SUPFAM" id="SSF53474">
    <property type="entry name" value="alpha/beta-Hydrolases"/>
    <property type="match status" value="1"/>
</dbReference>
<dbReference type="InterPro" id="IPR029058">
    <property type="entry name" value="AB_hydrolase_fold"/>
</dbReference>
<dbReference type="Pfam" id="PF00756">
    <property type="entry name" value="Esterase"/>
    <property type="match status" value="1"/>
</dbReference>
<reference evidence="1 2" key="1">
    <citation type="submission" date="2016-10" db="EMBL/GenBank/DDBJ databases">
        <authorList>
            <person name="Varghese N."/>
            <person name="Submissions S."/>
        </authorList>
    </citation>
    <scope>NUCLEOTIDE SEQUENCE [LARGE SCALE GENOMIC DNA]</scope>
    <source>
        <strain evidence="1 2">LMG 22274</strain>
    </source>
</reference>
<sequence>MRSSFRPAPFGSLFNARFDAATAANSNARADTPSASLRAAQGVACRATRRLTRALARMATTTGFVAMTSSAAFAALAATPTLAAASTIAVRTFHAAALNREWPYVVYLPSGYRADTARYPVLYLLHGNNGDAMDWITQGDLQTAADALIARHEIPPVVIVMPQGGTDWYVDRKEKMETAFFNDLMPEIEQHFAVEDDRGGRAIGGVSMGGFGALRYTLEHPEMFCGALLLSPAIYSGDPPPSSSARRVGVFGDHQFDPHIWRTLNYPALWSGYFGRPWRVPFFIASGDDDLVIQAESSLLYTRLREAGNPAALRIVDGGHVWPVWRQLLPAALKYALACVH</sequence>
<organism evidence="1 2">
    <name type="scientific">Paraburkholderia tropica</name>
    <dbReference type="NCBI Taxonomy" id="92647"/>
    <lineage>
        <taxon>Bacteria</taxon>
        <taxon>Pseudomonadati</taxon>
        <taxon>Pseudomonadota</taxon>
        <taxon>Betaproteobacteria</taxon>
        <taxon>Burkholderiales</taxon>
        <taxon>Burkholderiaceae</taxon>
        <taxon>Paraburkholderia</taxon>
    </lineage>
</organism>
<protein>
    <submittedName>
        <fullName evidence="1">Enterochelin esterase</fullName>
    </submittedName>
</protein>
<accession>A0AAQ1GLS1</accession>
<dbReference type="Proteomes" id="UP000183529">
    <property type="component" value="Unassembled WGS sequence"/>
</dbReference>
<proteinExistence type="predicted"/>
<dbReference type="InterPro" id="IPR050583">
    <property type="entry name" value="Mycobacterial_A85_antigen"/>
</dbReference>
<evidence type="ECO:0000313" key="1">
    <source>
        <dbReference type="EMBL" id="SEK10725.1"/>
    </source>
</evidence>
<gene>
    <name evidence="1" type="ORF">SAMN05216550_11978</name>
</gene>
<dbReference type="Gene3D" id="3.40.50.1820">
    <property type="entry name" value="alpha/beta hydrolase"/>
    <property type="match status" value="1"/>
</dbReference>
<dbReference type="AlphaFoldDB" id="A0AAQ1GLS1"/>
<dbReference type="InterPro" id="IPR000801">
    <property type="entry name" value="Esterase-like"/>
</dbReference>
<evidence type="ECO:0000313" key="2">
    <source>
        <dbReference type="Proteomes" id="UP000183529"/>
    </source>
</evidence>
<dbReference type="PANTHER" id="PTHR48098:SF1">
    <property type="entry name" value="DIACYLGLYCEROL ACYLTRANSFERASE_MYCOLYLTRANSFERASE AG85A"/>
    <property type="match status" value="1"/>
</dbReference>
<dbReference type="EMBL" id="FNZM01000019">
    <property type="protein sequence ID" value="SEK10725.1"/>
    <property type="molecule type" value="Genomic_DNA"/>
</dbReference>
<dbReference type="PANTHER" id="PTHR48098">
    <property type="entry name" value="ENTEROCHELIN ESTERASE-RELATED"/>
    <property type="match status" value="1"/>
</dbReference>
<comment type="caution">
    <text evidence="1">The sequence shown here is derived from an EMBL/GenBank/DDBJ whole genome shotgun (WGS) entry which is preliminary data.</text>
</comment>